<organism evidence="1 2">
    <name type="scientific">Amphibalanus amphitrite</name>
    <name type="common">Striped barnacle</name>
    <name type="synonym">Balanus amphitrite</name>
    <dbReference type="NCBI Taxonomy" id="1232801"/>
    <lineage>
        <taxon>Eukaryota</taxon>
        <taxon>Metazoa</taxon>
        <taxon>Ecdysozoa</taxon>
        <taxon>Arthropoda</taxon>
        <taxon>Crustacea</taxon>
        <taxon>Multicrustacea</taxon>
        <taxon>Cirripedia</taxon>
        <taxon>Thoracica</taxon>
        <taxon>Thoracicalcarea</taxon>
        <taxon>Balanomorpha</taxon>
        <taxon>Balanoidea</taxon>
        <taxon>Balanidae</taxon>
        <taxon>Amphibalaninae</taxon>
        <taxon>Amphibalanus</taxon>
    </lineage>
</organism>
<dbReference type="EMBL" id="VIIS01001713">
    <property type="protein sequence ID" value="KAF0293973.1"/>
    <property type="molecule type" value="Genomic_DNA"/>
</dbReference>
<gene>
    <name evidence="1" type="ORF">FJT64_008300</name>
</gene>
<accession>A0A6A4VK06</accession>
<dbReference type="OrthoDB" id="10010525at2759"/>
<comment type="caution">
    <text evidence="1">The sequence shown here is derived from an EMBL/GenBank/DDBJ whole genome shotgun (WGS) entry which is preliminary data.</text>
</comment>
<dbReference type="Proteomes" id="UP000440578">
    <property type="component" value="Unassembled WGS sequence"/>
</dbReference>
<evidence type="ECO:0000313" key="1">
    <source>
        <dbReference type="EMBL" id="KAF0293973.1"/>
    </source>
</evidence>
<keyword evidence="2" id="KW-1185">Reference proteome</keyword>
<reference evidence="1 2" key="1">
    <citation type="submission" date="2019-07" db="EMBL/GenBank/DDBJ databases">
        <title>Draft genome assembly of a fouling barnacle, Amphibalanus amphitrite (Darwin, 1854): The first reference genome for Thecostraca.</title>
        <authorList>
            <person name="Kim W."/>
        </authorList>
    </citation>
    <scope>NUCLEOTIDE SEQUENCE [LARGE SCALE GENOMIC DNA]</scope>
    <source>
        <strain evidence="1">SNU_AA5</strain>
        <tissue evidence="1">Soma without cirri and trophi</tissue>
    </source>
</reference>
<evidence type="ECO:0000313" key="2">
    <source>
        <dbReference type="Proteomes" id="UP000440578"/>
    </source>
</evidence>
<protein>
    <submittedName>
        <fullName evidence="1">Uncharacterized protein</fullName>
    </submittedName>
</protein>
<dbReference type="AlphaFoldDB" id="A0A6A4VK06"/>
<name>A0A6A4VK06_AMPAM</name>
<proteinExistence type="predicted"/>
<sequence>MIESDVTLLPAEVAADPSLSLAVRAACNHSVVTGDEGFWGAFLAGGQVTVPPPERSDAEGFGWLRLTIPAGRRPALDRRQMMLNCPAHTARWRHFVIMRRSFSAGRVGRFWTAVTAD</sequence>